<feature type="transmembrane region" description="Helical" evidence="1">
    <location>
        <begin position="89"/>
        <end position="109"/>
    </location>
</feature>
<feature type="transmembrane region" description="Helical" evidence="1">
    <location>
        <begin position="47"/>
        <end position="68"/>
    </location>
</feature>
<dbReference type="RefSeq" id="WP_010838632.1">
    <property type="nucleotide sequence ID" value="NZ_APMY01000076.1"/>
</dbReference>
<dbReference type="Proteomes" id="UP000013525">
    <property type="component" value="Unassembled WGS sequence"/>
</dbReference>
<gene>
    <name evidence="2" type="ORF">Rrhod_2580</name>
</gene>
<keyword evidence="1" id="KW-0472">Membrane</keyword>
<reference evidence="2 3" key="1">
    <citation type="journal article" date="2013" name="Genome Announc.">
        <title>Draft Genome Sequence of Rhodococcus rhodnii Strain LMG5362, a Symbiont of Rhodnius prolixus (Hemiptera, Reduviidae, Triatominae), the Principle Vector of Trypanosoma cruzi.</title>
        <authorList>
            <person name="Pachebat J.A."/>
            <person name="van Keulen G."/>
            <person name="Whitten M.M."/>
            <person name="Girdwood S."/>
            <person name="Del Sol R."/>
            <person name="Dyson P.J."/>
            <person name="Facey P.D."/>
        </authorList>
    </citation>
    <scope>NUCLEOTIDE SEQUENCE [LARGE SCALE GENOMIC DNA]</scope>
    <source>
        <strain evidence="2 3">LMG 5362</strain>
    </source>
</reference>
<name>R7WL75_9NOCA</name>
<organism evidence="2 3">
    <name type="scientific">Rhodococcus rhodnii LMG 5362</name>
    <dbReference type="NCBI Taxonomy" id="1273125"/>
    <lineage>
        <taxon>Bacteria</taxon>
        <taxon>Bacillati</taxon>
        <taxon>Actinomycetota</taxon>
        <taxon>Actinomycetes</taxon>
        <taxon>Mycobacteriales</taxon>
        <taxon>Nocardiaceae</taxon>
        <taxon>Rhodococcus</taxon>
    </lineage>
</organism>
<sequence>MTGRGDGDRAAEPRGDEFHDASLRVSIAFGVGVVVTAIIVVAGSWGYAAAAGWDAAAAVFLALTWWRVGPMDGRTTRAHATREDATQRTTDIILGAASVASLASVVVLLVRASTEGGVARIATIALGLATIVLSWFVVHTVFALRYARQYYAPPVGGIDFENSADDPREDPAYSDFAYVSFVLGMTYQVSDTNISSHAIRMSVLRQSMLSYLFGTFVLAAAVNLFVTLGT</sequence>
<accession>R7WL75</accession>
<feature type="transmembrane region" description="Helical" evidence="1">
    <location>
        <begin position="209"/>
        <end position="228"/>
    </location>
</feature>
<dbReference type="Pfam" id="PF07077">
    <property type="entry name" value="DUF1345"/>
    <property type="match status" value="1"/>
</dbReference>
<dbReference type="PATRIC" id="fig|1273125.3.peg.2468"/>
<evidence type="ECO:0000313" key="3">
    <source>
        <dbReference type="Proteomes" id="UP000013525"/>
    </source>
</evidence>
<keyword evidence="1" id="KW-0812">Transmembrane</keyword>
<feature type="transmembrane region" description="Helical" evidence="1">
    <location>
        <begin position="21"/>
        <end position="41"/>
    </location>
</feature>
<comment type="caution">
    <text evidence="2">The sequence shown here is derived from an EMBL/GenBank/DDBJ whole genome shotgun (WGS) entry which is preliminary data.</text>
</comment>
<dbReference type="InterPro" id="IPR009781">
    <property type="entry name" value="DUF1345"/>
</dbReference>
<feature type="transmembrane region" description="Helical" evidence="1">
    <location>
        <begin position="121"/>
        <end position="144"/>
    </location>
</feature>
<keyword evidence="3" id="KW-1185">Reference proteome</keyword>
<evidence type="ECO:0000313" key="2">
    <source>
        <dbReference type="EMBL" id="EOM76053.1"/>
    </source>
</evidence>
<dbReference type="eggNOG" id="COG4291">
    <property type="taxonomic scope" value="Bacteria"/>
</dbReference>
<dbReference type="EMBL" id="APMY01000076">
    <property type="protein sequence ID" value="EOM76053.1"/>
    <property type="molecule type" value="Genomic_DNA"/>
</dbReference>
<proteinExistence type="predicted"/>
<evidence type="ECO:0008006" key="4">
    <source>
        <dbReference type="Google" id="ProtNLM"/>
    </source>
</evidence>
<protein>
    <recommendedName>
        <fullName evidence="4">DUF1345 domain-containing protein</fullName>
    </recommendedName>
</protein>
<dbReference type="AlphaFoldDB" id="R7WL75"/>
<keyword evidence="1" id="KW-1133">Transmembrane helix</keyword>
<evidence type="ECO:0000256" key="1">
    <source>
        <dbReference type="SAM" id="Phobius"/>
    </source>
</evidence>